<name>A0AA95HJP7_9GAMM</name>
<reference evidence="1" key="2">
    <citation type="submission" date="2023-04" db="EMBL/GenBank/DDBJ databases">
        <authorList>
            <person name="Beletskiy A.V."/>
            <person name="Mardanov A.V."/>
            <person name="Ravin N.V."/>
        </authorList>
    </citation>
    <scope>NUCLEOTIDE SEQUENCE</scope>
    <source>
        <strain evidence="1">GKL-02</strain>
    </source>
</reference>
<dbReference type="SUPFAM" id="SSF48452">
    <property type="entry name" value="TPR-like"/>
    <property type="match status" value="1"/>
</dbReference>
<sequence>MDDATSWSFIARLTRDYVNILTRFNGCQVVFADETRWQTNATVQQYNTDFALFLDLHTAPAERYSLKCSLIHTPTEQVVWAQSFPLNQHDTSQTLLEPIFKRIAHDTLGYEQGVAHHVWARHLLDSGKPIAAHHQVMLALRQQSWERSPQAFRTSLQICEKRLAQAPNDVQAMIVYADYCRTDYLLKYQQIETLEERLAYVADALLQLAPGNAYSHLYYALSCLLLEEHDMCLEAVQQAQAINPLDVHLNVLAGVIHLGLGQTQIGLPLIQQSIEISPFYPDWYHIPLSQLHYREGRYLEARQEAQKIKLKHVWDTSLHNMLSTQAKNAR</sequence>
<dbReference type="AlphaFoldDB" id="A0AA95HJP7"/>
<dbReference type="Gene3D" id="1.25.40.10">
    <property type="entry name" value="Tetratricopeptide repeat domain"/>
    <property type="match status" value="1"/>
</dbReference>
<dbReference type="Proteomes" id="UP001301326">
    <property type="component" value="Chromosome"/>
</dbReference>
<protein>
    <submittedName>
        <fullName evidence="1">Tetratricopeptide repeat protein</fullName>
    </submittedName>
</protein>
<evidence type="ECO:0000313" key="1">
    <source>
        <dbReference type="EMBL" id="WGZ95561.1"/>
    </source>
</evidence>
<dbReference type="EMBL" id="CP124756">
    <property type="protein sequence ID" value="WGZ95561.1"/>
    <property type="molecule type" value="Genomic_DNA"/>
</dbReference>
<reference evidence="1" key="1">
    <citation type="journal article" date="2023" name="Int. J. Mol. Sci.">
        <title>Metagenomics Revealed a New Genus 'Candidatus Thiocaldithrix dubininis' gen. nov., sp. nov. and a New Species 'Candidatus Thiothrix putei' sp. nov. in the Family Thiotrichaceae, Some Members of Which Have Traits of Both Na+- and H+-Motive Energetics.</title>
        <authorList>
            <person name="Ravin N.V."/>
            <person name="Muntyan M.S."/>
            <person name="Smolyakov D.D."/>
            <person name="Rudenko T.S."/>
            <person name="Beletsky A.V."/>
            <person name="Mardanov A.V."/>
            <person name="Grabovich M.Y."/>
        </authorList>
    </citation>
    <scope>NUCLEOTIDE SEQUENCE</scope>
    <source>
        <strain evidence="1">GKL-02</strain>
    </source>
</reference>
<dbReference type="KEGG" id="tput:QJT81_06125"/>
<accession>A0AA95HJP7</accession>
<gene>
    <name evidence="1" type="ORF">QJT81_06125</name>
</gene>
<organism evidence="1">
    <name type="scientific">Candidatus Thiothrix putei</name>
    <dbReference type="NCBI Taxonomy" id="3080811"/>
    <lineage>
        <taxon>Bacteria</taxon>
        <taxon>Pseudomonadati</taxon>
        <taxon>Pseudomonadota</taxon>
        <taxon>Gammaproteobacteria</taxon>
        <taxon>Thiotrichales</taxon>
        <taxon>Thiotrichaceae</taxon>
        <taxon>Thiothrix</taxon>
    </lineage>
</organism>
<dbReference type="InterPro" id="IPR011990">
    <property type="entry name" value="TPR-like_helical_dom_sf"/>
</dbReference>
<proteinExistence type="predicted"/>